<evidence type="ECO:0000256" key="2">
    <source>
        <dbReference type="ARBA" id="ARBA00022499"/>
    </source>
</evidence>
<evidence type="ECO:0000256" key="6">
    <source>
        <dbReference type="SAM" id="MobiDB-lite"/>
    </source>
</evidence>
<dbReference type="GO" id="GO:1990918">
    <property type="term" value="P:double-strand break repair involved in meiotic recombination"/>
    <property type="evidence" value="ECO:0007669"/>
    <property type="project" value="TreeGrafter"/>
</dbReference>
<evidence type="ECO:0000256" key="5">
    <source>
        <dbReference type="ARBA" id="ARBA00093456"/>
    </source>
</evidence>
<dbReference type="GO" id="GO:0007129">
    <property type="term" value="P:homologous chromosome pairing at meiosis"/>
    <property type="evidence" value="ECO:0007669"/>
    <property type="project" value="TreeGrafter"/>
</dbReference>
<dbReference type="GO" id="GO:0036297">
    <property type="term" value="P:interstrand cross-link repair"/>
    <property type="evidence" value="ECO:0007669"/>
    <property type="project" value="TreeGrafter"/>
</dbReference>
<dbReference type="GO" id="GO:0070182">
    <property type="term" value="F:DNA polymerase binding"/>
    <property type="evidence" value="ECO:0007669"/>
    <property type="project" value="TreeGrafter"/>
</dbReference>
<sequence>MVKAKSLGQWSLPDQTPLAPVTVVAAEAKKKPPKKAPKRKRSAPADEAEIPEDILPPTQAVAVTEGQKRRINGKTVSLTKLLSCMKTLKLSAVVKLMELTQGRRRASIFLIEHLLSILKQVCPRVGKKSVPWDKGEASTATLHGDLTQISAEVEKLLPILWNTFSKTVSYFRDQFNSSAVVTTETDVSDQLADLLRLCLATLEHIFSWNHISVLPSDSDAVTTRKRVRRDKIMTVLERALIEEESERSAGSEAEKTIYEYLIDICEVVPNVTVAMALLDCAATIQSPREELSNRLARNTLEFLRKEWVDKEGKPIKGAVLTSAVRKLLGHYLNLRPVNYRLCAIQWILAKKLADLVPHDERRKSKVYEQESDDPDLGDKETKQIFACFTRGTFGTIYKVLFVAMNDVLANDVIQPSGIILRKPSAQECLRTWNIAAGCVSLFGLMLRVRELRSTSLLVAAIKEGRRFLALMCNKNSSFMHLLEDKARLATVTENVVEIIKSVQIGNRNFQNICVHAKANRSNILLKLVPDFRVTNEQWMRAIQSKLAGINCQEAFEIGLLKPRDINGEEIVYSGDDRSSSTCSESEGEQNAEEVFIDFLDY</sequence>
<dbReference type="InterPro" id="IPR029448">
    <property type="entry name" value="FANCD2"/>
</dbReference>
<dbReference type="GO" id="GO:0005634">
    <property type="term" value="C:nucleus"/>
    <property type="evidence" value="ECO:0007669"/>
    <property type="project" value="UniProtKB-SubCell"/>
</dbReference>
<evidence type="ECO:0000313" key="7">
    <source>
        <dbReference type="EMBL" id="KHJ91686.1"/>
    </source>
</evidence>
<protein>
    <submittedName>
        <fullName evidence="7">Uncharacterized protein</fullName>
    </submittedName>
</protein>
<dbReference type="EMBL" id="KN551878">
    <property type="protein sequence ID" value="KHJ91686.1"/>
    <property type="molecule type" value="Genomic_DNA"/>
</dbReference>
<accession>A0A0B1T6E8</accession>
<feature type="region of interest" description="Disordered" evidence="6">
    <location>
        <begin position="23"/>
        <end position="51"/>
    </location>
</feature>
<comment type="similarity">
    <text evidence="5">Belongs to the Fanconi anemia protein FANCD2 family.</text>
</comment>
<keyword evidence="4" id="KW-0539">Nucleus</keyword>
<dbReference type="GO" id="GO:0000793">
    <property type="term" value="C:condensed chromosome"/>
    <property type="evidence" value="ECO:0007669"/>
    <property type="project" value="TreeGrafter"/>
</dbReference>
<evidence type="ECO:0000256" key="4">
    <source>
        <dbReference type="ARBA" id="ARBA00023242"/>
    </source>
</evidence>
<dbReference type="PANTHER" id="PTHR32086">
    <property type="entry name" value="FANCONI ANEMIA GROUP D2 PROTEIN"/>
    <property type="match status" value="1"/>
</dbReference>
<keyword evidence="3" id="KW-0832">Ubl conjugation</keyword>
<comment type="subcellular location">
    <subcellularLocation>
        <location evidence="1">Nucleus</location>
    </subcellularLocation>
</comment>
<evidence type="ECO:0000256" key="1">
    <source>
        <dbReference type="ARBA" id="ARBA00004123"/>
    </source>
</evidence>
<proteinExistence type="inferred from homology"/>
<dbReference type="Proteomes" id="UP000053660">
    <property type="component" value="Unassembled WGS sequence"/>
</dbReference>
<dbReference type="PANTHER" id="PTHR32086:SF0">
    <property type="entry name" value="FANCONI ANEMIA GROUP D2 PROTEIN"/>
    <property type="match status" value="1"/>
</dbReference>
<feature type="compositionally biased region" description="Basic residues" evidence="6">
    <location>
        <begin position="31"/>
        <end position="42"/>
    </location>
</feature>
<keyword evidence="2" id="KW-1017">Isopeptide bond</keyword>
<dbReference type="OrthoDB" id="27031at2759"/>
<reference evidence="7 8" key="1">
    <citation type="submission" date="2014-03" db="EMBL/GenBank/DDBJ databases">
        <title>Draft genome of the hookworm Oesophagostomum dentatum.</title>
        <authorList>
            <person name="Mitreva M."/>
        </authorList>
    </citation>
    <scope>NUCLEOTIDE SEQUENCE [LARGE SCALE GENOMIC DNA]</scope>
    <source>
        <strain evidence="7 8">OD-Hann</strain>
    </source>
</reference>
<organism evidence="7 8">
    <name type="scientific">Oesophagostomum dentatum</name>
    <name type="common">Nodular worm</name>
    <dbReference type="NCBI Taxonomy" id="61180"/>
    <lineage>
        <taxon>Eukaryota</taxon>
        <taxon>Metazoa</taxon>
        <taxon>Ecdysozoa</taxon>
        <taxon>Nematoda</taxon>
        <taxon>Chromadorea</taxon>
        <taxon>Rhabditida</taxon>
        <taxon>Rhabditina</taxon>
        <taxon>Rhabditomorpha</taxon>
        <taxon>Strongyloidea</taxon>
        <taxon>Strongylidae</taxon>
        <taxon>Oesophagostomum</taxon>
    </lineage>
</organism>
<evidence type="ECO:0000256" key="3">
    <source>
        <dbReference type="ARBA" id="ARBA00022843"/>
    </source>
</evidence>
<keyword evidence="8" id="KW-1185">Reference proteome</keyword>
<name>A0A0B1T6E8_OESDE</name>
<dbReference type="Pfam" id="PF14631">
    <property type="entry name" value="FancD2"/>
    <property type="match status" value="1"/>
</dbReference>
<dbReference type="GO" id="GO:0031573">
    <property type="term" value="P:mitotic intra-S DNA damage checkpoint signaling"/>
    <property type="evidence" value="ECO:0007669"/>
    <property type="project" value="TreeGrafter"/>
</dbReference>
<dbReference type="AlphaFoldDB" id="A0A0B1T6E8"/>
<gene>
    <name evidence="7" type="ORF">OESDEN_08442</name>
</gene>
<evidence type="ECO:0000313" key="8">
    <source>
        <dbReference type="Proteomes" id="UP000053660"/>
    </source>
</evidence>